<dbReference type="EMBL" id="BAABIM010000001">
    <property type="protein sequence ID" value="GAA4677163.1"/>
    <property type="molecule type" value="Genomic_DNA"/>
</dbReference>
<evidence type="ECO:0000313" key="1">
    <source>
        <dbReference type="EMBL" id="GAA4677163.1"/>
    </source>
</evidence>
<gene>
    <name evidence="1" type="ORF">GCM10023226_13010</name>
</gene>
<proteinExistence type="predicted"/>
<dbReference type="Proteomes" id="UP001500621">
    <property type="component" value="Unassembled WGS sequence"/>
</dbReference>
<reference evidence="2" key="1">
    <citation type="journal article" date="2019" name="Int. J. Syst. Evol. Microbiol.">
        <title>The Global Catalogue of Microorganisms (GCM) 10K type strain sequencing project: providing services to taxonomists for standard genome sequencing and annotation.</title>
        <authorList>
            <consortium name="The Broad Institute Genomics Platform"/>
            <consortium name="The Broad Institute Genome Sequencing Center for Infectious Disease"/>
            <person name="Wu L."/>
            <person name="Ma J."/>
        </authorList>
    </citation>
    <scope>NUCLEOTIDE SEQUENCE [LARGE SCALE GENOMIC DNA]</scope>
    <source>
        <strain evidence="2">JCM 18127</strain>
    </source>
</reference>
<organism evidence="1 2">
    <name type="scientific">Nocardioides nanhaiensis</name>
    <dbReference type="NCBI Taxonomy" id="1476871"/>
    <lineage>
        <taxon>Bacteria</taxon>
        <taxon>Bacillati</taxon>
        <taxon>Actinomycetota</taxon>
        <taxon>Actinomycetes</taxon>
        <taxon>Propionibacteriales</taxon>
        <taxon>Nocardioidaceae</taxon>
        <taxon>Nocardioides</taxon>
    </lineage>
</organism>
<protein>
    <recommendedName>
        <fullName evidence="3">Aminoglycoside phosphotransferase</fullName>
    </recommendedName>
</protein>
<dbReference type="RefSeq" id="WP_345263839.1">
    <property type="nucleotide sequence ID" value="NZ_BAABIM010000001.1"/>
</dbReference>
<keyword evidence="2" id="KW-1185">Reference proteome</keyword>
<name>A0ABP8W062_9ACTN</name>
<comment type="caution">
    <text evidence="1">The sequence shown here is derived from an EMBL/GenBank/DDBJ whole genome shotgun (WGS) entry which is preliminary data.</text>
</comment>
<evidence type="ECO:0000313" key="2">
    <source>
        <dbReference type="Proteomes" id="UP001500621"/>
    </source>
</evidence>
<sequence length="280" mass="29985">MTVVPPPHVLDLFAVPADVQPLEGGQGGSVRAGDLVLSPGRDPEGAVWLNPLLARLAVELDERPGLRRGLRVAMPIPARDGSWVVEGWGASRWEPGTTICDDASVVVATGRLLHAELAVAVPVRPAGLERREDRWALAERLAFGEDDCVREAVHDHPARELVERLVLARSRAAHAELGDDQLVHADLAGNVLLDPAGSPVVIDVAPAWRPALWAEAVCRLDLAVRGPGGRDVHRHLDDLSEDARGRSALARAALFRLLSDRPVDPAGYERALAPLLGTVS</sequence>
<accession>A0ABP8W062</accession>
<evidence type="ECO:0008006" key="3">
    <source>
        <dbReference type="Google" id="ProtNLM"/>
    </source>
</evidence>